<dbReference type="CDD" id="cd20517">
    <property type="entry name" value="CYCLIN_vCyC_rpt1"/>
    <property type="match status" value="1"/>
</dbReference>
<organism evidence="4 5">
    <name type="scientific">Saimiriine herpesvirus 2 (strain 488)</name>
    <name type="common">SaHV-2</name>
    <name type="synonym">Herpesvirus saimiri</name>
    <dbReference type="NCBI Taxonomy" id="10384"/>
    <lineage>
        <taxon>Viruses</taxon>
        <taxon>Duplodnaviria</taxon>
        <taxon>Heunggongvirae</taxon>
        <taxon>Peploviricota</taxon>
        <taxon>Herviviricetes</taxon>
        <taxon>Herpesvirales</taxon>
        <taxon>Orthoherpesviridae</taxon>
        <taxon>Gammaherpesvirinae</taxon>
        <taxon>Rhadinovirus</taxon>
        <taxon>Rhadinovirus saimiriinegamma2</taxon>
        <taxon>Saimiriine herpesvirus 2</taxon>
    </lineage>
</organism>
<keyword evidence="1 2" id="KW-0195">Cyclin</keyword>
<dbReference type="PROSITE" id="PS00292">
    <property type="entry name" value="CYCLINS"/>
    <property type="match status" value="1"/>
</dbReference>
<gene>
    <name evidence="4" type="primary">v-cyclin</name>
</gene>
<dbReference type="FunFam" id="1.10.472.10:FF:000057">
    <property type="entry name" value="Cyclin N-terminal domain containing 2"/>
    <property type="match status" value="1"/>
</dbReference>
<proteinExistence type="inferred from homology"/>
<evidence type="ECO:0000256" key="2">
    <source>
        <dbReference type="RuleBase" id="RU000383"/>
    </source>
</evidence>
<dbReference type="EMBL" id="AJ410493">
    <property type="protein sequence ID" value="CAC84370.1"/>
    <property type="molecule type" value="Genomic_DNA"/>
</dbReference>
<dbReference type="CDD" id="cd20518">
    <property type="entry name" value="CYCLIN_vCyC_rpt2"/>
    <property type="match status" value="1"/>
</dbReference>
<dbReference type="PANTHER" id="PTHR10177">
    <property type="entry name" value="CYCLINS"/>
    <property type="match status" value="1"/>
</dbReference>
<dbReference type="InterPro" id="IPR013763">
    <property type="entry name" value="Cyclin-like_dom"/>
</dbReference>
<organismHost>
    <name type="scientific">Saimiri sciureus</name>
    <name type="common">Common squirrel monkey</name>
    <dbReference type="NCBI Taxonomy" id="9521"/>
</organismHost>
<dbReference type="Proteomes" id="UP000168086">
    <property type="component" value="Genome"/>
</dbReference>
<feature type="domain" description="Cyclin-like" evidence="3">
    <location>
        <begin position="57"/>
        <end position="141"/>
    </location>
</feature>
<dbReference type="SUPFAM" id="SSF47954">
    <property type="entry name" value="Cyclin-like"/>
    <property type="match status" value="2"/>
</dbReference>
<dbReference type="InterPro" id="IPR015322">
    <property type="entry name" value="Cyclin_dom_herpesvir"/>
</dbReference>
<dbReference type="InterPro" id="IPR017285">
    <property type="entry name" value="Cyclin_herpesvir"/>
</dbReference>
<sequence>MADSPNRLNRAKMNSTTMKDPRVLNNLKLRELLLPKFTSLWEIQTEVTVDNRTILLTWMHLLCESFDLDKSVFPLSVSILDRYLCKKQGTKKTLQKIGAACVLIGSKIRTVKPMTVSKLTYLSCDCFTNLELINQEKDILEALKWDTEAVLATDFLIPLCNALKIPEDLWPQLYEAASTTICKALIQPNIALLSPGLICAGGLLTTIEADNTNCRPWTCYLEDLSSILNFSTNTVRTVKDQVSEAFSLYDLEIL</sequence>
<dbReference type="InterPro" id="IPR039361">
    <property type="entry name" value="Cyclin"/>
</dbReference>
<accession>Q80BK8</accession>
<reference evidence="4 5" key="1">
    <citation type="journal article" date="2003" name="Virology">
        <title>The genome of herpesvirus saimiri C488 which is capable of transforming human T cells.</title>
        <authorList>
            <person name="Ensser A."/>
            <person name="Thurau M."/>
            <person name="Wittmann S."/>
            <person name="Fickenscher H."/>
        </authorList>
    </citation>
    <scope>NUCLEOTIDE SEQUENCE [LARGE SCALE GENOMIC DNA]</scope>
    <source>
        <strain evidence="4">C488</strain>
    </source>
</reference>
<dbReference type="InterPro" id="IPR036915">
    <property type="entry name" value="Cyclin-like_sf"/>
</dbReference>
<dbReference type="Pfam" id="PF09241">
    <property type="entry name" value="Herp-Cyclin"/>
    <property type="match status" value="1"/>
</dbReference>
<comment type="similarity">
    <text evidence="2">Belongs to the cyclin family.</text>
</comment>
<dbReference type="InterPro" id="IPR006671">
    <property type="entry name" value="Cyclin_N"/>
</dbReference>
<dbReference type="SMART" id="SM00385">
    <property type="entry name" value="CYCLIN"/>
    <property type="match status" value="1"/>
</dbReference>
<protein>
    <submittedName>
        <fullName evidence="4">Viral cyclin</fullName>
    </submittedName>
</protein>
<evidence type="ECO:0000259" key="3">
    <source>
        <dbReference type="SMART" id="SM00385"/>
    </source>
</evidence>
<evidence type="ECO:0000313" key="4">
    <source>
        <dbReference type="EMBL" id="CAC84370.1"/>
    </source>
</evidence>
<evidence type="ECO:0000256" key="1">
    <source>
        <dbReference type="ARBA" id="ARBA00023127"/>
    </source>
</evidence>
<dbReference type="InterPro" id="IPR048258">
    <property type="entry name" value="Cyclins_cyclin-box"/>
</dbReference>
<dbReference type="PIRSF" id="PIRSF037816">
    <property type="entry name" value="Viral_cyclin"/>
    <property type="match status" value="1"/>
</dbReference>
<dbReference type="Pfam" id="PF00134">
    <property type="entry name" value="Cyclin_N"/>
    <property type="match status" value="1"/>
</dbReference>
<dbReference type="Gene3D" id="1.10.472.10">
    <property type="entry name" value="Cyclin-like"/>
    <property type="match status" value="2"/>
</dbReference>
<name>Q80BK8_SHV2C</name>
<evidence type="ECO:0000313" key="5">
    <source>
        <dbReference type="Proteomes" id="UP000168086"/>
    </source>
</evidence>